<evidence type="ECO:0000256" key="11">
    <source>
        <dbReference type="ARBA" id="ARBA00022946"/>
    </source>
</evidence>
<dbReference type="GO" id="GO:0005743">
    <property type="term" value="C:mitochondrial inner membrane"/>
    <property type="evidence" value="ECO:0007669"/>
    <property type="project" value="UniProtKB-SubCell"/>
</dbReference>
<comment type="subcellular location">
    <subcellularLocation>
        <location evidence="2">Mitochondrion inner membrane</location>
        <topology evidence="2">Peripheral membrane protein</topology>
    </subcellularLocation>
</comment>
<keyword evidence="14" id="KW-0443">Lipid metabolism</keyword>
<sequence length="629" mass="68443">MLRLNRLLALSEALVKYGDVHARCLATAANAAVKGDETNPACRENMSFTMNLFRGVAETSQVFPYPDVLTEEQKETLTMLVDPTTKFFEEVNDPAKNDALETVEEKSLDGLWELGAFSLQVPQDLGGLGLNNTQYARLVEIVGAHDLGVGITLGAHQSIGFKGILLFGTPEQKKKYLPRVSTGREYAAFCLTEPSSGSDAGSIRSRAVLSPDGKHYILNGSKIWISNGGLAEIMTVFAQTTVKDKKTGQDRDKVTGFIVERSFGGVTNGLPEKKMGIKASNTAEVYFEDVKIPIENVLGGVGNGFKVAMNILNNGRFGMAAAMSGTMRAVSRKAIEHATTRLQFGRRIDSFGAIQEKLARMALYHYVTESMAYMISSNMDSGSLDYHLEAAISKVFASEAAWQVTDEAIQVLGGMGFMKETGLERVLRDLRIFRIFEGTNDILRLFVALTGIQYAGVHLKELQKAFKNPTANLGLIFKEATSRAIRSVGLGSTPSLGPLVHPNLSNSATKAAKSIAAFGVAVENTLIKYGRGVVEEQFVLNRLANSAIDIYAMMVVLSRASRSLKLGFPSSKHEQMMVEVWCNEAHHRVNHNLETIASSEGLDNFKNLAAISKNICEAGVIPTNNPLNL</sequence>
<dbReference type="InterPro" id="IPR037069">
    <property type="entry name" value="AcylCoA_DH/ox_N_sf"/>
</dbReference>
<dbReference type="InterPro" id="IPR009100">
    <property type="entry name" value="AcylCoA_DH/oxidase_NM_dom_sf"/>
</dbReference>
<dbReference type="GO" id="GO:0050660">
    <property type="term" value="F:flavin adenine dinucleotide binding"/>
    <property type="evidence" value="ECO:0007669"/>
    <property type="project" value="InterPro"/>
</dbReference>
<reference evidence="33 34" key="1">
    <citation type="submission" date="2024-03" db="EMBL/GenBank/DDBJ databases">
        <title>The genome assembly and annotation of the cricket Gryllus longicercus Weissman &amp; Gray.</title>
        <authorList>
            <person name="Szrajer S."/>
            <person name="Gray D."/>
            <person name="Ylla G."/>
        </authorList>
    </citation>
    <scope>NUCLEOTIDE SEQUENCE [LARGE SCALE GENOMIC DNA]</scope>
    <source>
        <strain evidence="33">DAG 2021-001</strain>
        <tissue evidence="33">Whole body minus gut</tissue>
    </source>
</reference>
<evidence type="ECO:0000313" key="33">
    <source>
        <dbReference type="EMBL" id="KAK7863158.1"/>
    </source>
</evidence>
<comment type="catalytic activity">
    <reaction evidence="22">
        <text>oxidized [electron-transfer flavoprotein] + hexadecanoyl-CoA + H(+) = (2E)-hexadecenoyl-CoA + reduced [electron-transfer flavoprotein]</text>
        <dbReference type="Rhea" id="RHEA:43448"/>
        <dbReference type="Rhea" id="RHEA-COMP:10685"/>
        <dbReference type="Rhea" id="RHEA-COMP:10686"/>
        <dbReference type="ChEBI" id="CHEBI:15378"/>
        <dbReference type="ChEBI" id="CHEBI:57379"/>
        <dbReference type="ChEBI" id="CHEBI:57692"/>
        <dbReference type="ChEBI" id="CHEBI:58307"/>
        <dbReference type="ChEBI" id="CHEBI:61526"/>
    </reaction>
    <physiologicalReaction direction="left-to-right" evidence="22">
        <dbReference type="Rhea" id="RHEA:43449"/>
    </physiologicalReaction>
</comment>
<comment type="catalytic activity">
    <reaction evidence="25">
        <text>a very-long-chain 2,3-saturated fatty acyl-CoA + oxidized [electron-transfer flavoprotein] + H(+) = a very-long-chain (2E)-enoyl-CoA + reduced [electron-transfer flavoprotein]</text>
        <dbReference type="Rhea" id="RHEA:19181"/>
        <dbReference type="Rhea" id="RHEA-COMP:10685"/>
        <dbReference type="Rhea" id="RHEA-COMP:10686"/>
        <dbReference type="ChEBI" id="CHEBI:15378"/>
        <dbReference type="ChEBI" id="CHEBI:57692"/>
        <dbReference type="ChEBI" id="CHEBI:58307"/>
        <dbReference type="ChEBI" id="CHEBI:83724"/>
        <dbReference type="ChEBI" id="CHEBI:83728"/>
        <dbReference type="EC" id="1.3.8.9"/>
    </reaction>
    <physiologicalReaction direction="left-to-right" evidence="25">
        <dbReference type="Rhea" id="RHEA:19182"/>
    </physiologicalReaction>
</comment>
<keyword evidence="8" id="KW-0702">S-nitrosylation</keyword>
<keyword evidence="16" id="KW-0472">Membrane</keyword>
<evidence type="ECO:0000256" key="4">
    <source>
        <dbReference type="ARBA" id="ARBA00009347"/>
    </source>
</evidence>
<dbReference type="EC" id="1.3.8.9" evidence="17"/>
<keyword evidence="9 28" id="KW-0274">FAD</keyword>
<dbReference type="InterPro" id="IPR006091">
    <property type="entry name" value="Acyl-CoA_Oxase/DH_mid-dom"/>
</dbReference>
<comment type="catalytic activity">
    <reaction evidence="21">
        <text>dodecanoyl-CoA + oxidized [electron-transfer flavoprotein] + H(+) = (2E)-dodecenoyl-CoA + reduced [electron-transfer flavoprotein]</text>
        <dbReference type="Rhea" id="RHEA:47296"/>
        <dbReference type="Rhea" id="RHEA-COMP:10685"/>
        <dbReference type="Rhea" id="RHEA-COMP:10686"/>
        <dbReference type="ChEBI" id="CHEBI:15378"/>
        <dbReference type="ChEBI" id="CHEBI:57330"/>
        <dbReference type="ChEBI" id="CHEBI:57375"/>
        <dbReference type="ChEBI" id="CHEBI:57692"/>
        <dbReference type="ChEBI" id="CHEBI:58307"/>
    </reaction>
    <physiologicalReaction direction="left-to-right" evidence="21">
        <dbReference type="Rhea" id="RHEA:47297"/>
    </physiologicalReaction>
</comment>
<evidence type="ECO:0000256" key="12">
    <source>
        <dbReference type="ARBA" id="ARBA00022990"/>
    </source>
</evidence>
<evidence type="ECO:0000256" key="17">
    <source>
        <dbReference type="ARBA" id="ARBA00039034"/>
    </source>
</evidence>
<dbReference type="InterPro" id="IPR049448">
    <property type="entry name" value="ACAD9/ACADV-like_C"/>
</dbReference>
<dbReference type="AlphaFoldDB" id="A0AAN9Z0B2"/>
<evidence type="ECO:0000256" key="25">
    <source>
        <dbReference type="ARBA" id="ARBA00049050"/>
    </source>
</evidence>
<evidence type="ECO:0000256" key="26">
    <source>
        <dbReference type="ARBA" id="ARBA00049140"/>
    </source>
</evidence>
<keyword evidence="7" id="KW-0999">Mitochondrion inner membrane</keyword>
<evidence type="ECO:0000256" key="9">
    <source>
        <dbReference type="ARBA" id="ARBA00022827"/>
    </source>
</evidence>
<dbReference type="Gene3D" id="1.10.540.10">
    <property type="entry name" value="Acyl-CoA dehydrogenase/oxidase, N-terminal domain"/>
    <property type="match status" value="1"/>
</dbReference>
<comment type="cofactor">
    <cofactor evidence="1 28">
        <name>FAD</name>
        <dbReference type="ChEBI" id="CHEBI:57692"/>
    </cofactor>
</comment>
<evidence type="ECO:0000256" key="22">
    <source>
        <dbReference type="ARBA" id="ARBA00047916"/>
    </source>
</evidence>
<evidence type="ECO:0000256" key="13">
    <source>
        <dbReference type="ARBA" id="ARBA00023002"/>
    </source>
</evidence>
<comment type="catalytic activity">
    <reaction evidence="24">
        <text>tetradecanoyl-CoA + oxidized [electron-transfer flavoprotein] + H(+) = (2E)-tetradecenoyl-CoA + reduced [electron-transfer flavoprotein]</text>
        <dbReference type="Rhea" id="RHEA:47316"/>
        <dbReference type="Rhea" id="RHEA-COMP:10685"/>
        <dbReference type="Rhea" id="RHEA-COMP:10686"/>
        <dbReference type="ChEBI" id="CHEBI:15378"/>
        <dbReference type="ChEBI" id="CHEBI:57385"/>
        <dbReference type="ChEBI" id="CHEBI:57692"/>
        <dbReference type="ChEBI" id="CHEBI:58307"/>
        <dbReference type="ChEBI" id="CHEBI:61405"/>
    </reaction>
    <physiologicalReaction direction="left-to-right" evidence="24">
        <dbReference type="Rhea" id="RHEA:47317"/>
    </physiologicalReaction>
</comment>
<evidence type="ECO:0000256" key="27">
    <source>
        <dbReference type="ARBA" id="ARBA00049224"/>
    </source>
</evidence>
<dbReference type="PANTHER" id="PTHR43884">
    <property type="entry name" value="ACYL-COA DEHYDROGENASE"/>
    <property type="match status" value="1"/>
</dbReference>
<comment type="subunit">
    <text evidence="20">Homodimer. Homodimerizes after import into the mitochondrion.</text>
</comment>
<evidence type="ECO:0000256" key="18">
    <source>
        <dbReference type="ARBA" id="ARBA00040902"/>
    </source>
</evidence>
<accession>A0AAN9Z0B2</accession>
<keyword evidence="34" id="KW-1185">Reference proteome</keyword>
<dbReference type="CDD" id="cd01161">
    <property type="entry name" value="VLCAD"/>
    <property type="match status" value="1"/>
</dbReference>
<dbReference type="Gene3D" id="2.40.110.10">
    <property type="entry name" value="Butyryl-CoA Dehydrogenase, subunit A, domain 2"/>
    <property type="match status" value="1"/>
</dbReference>
<keyword evidence="11" id="KW-0809">Transit peptide</keyword>
<dbReference type="Gene3D" id="1.20.140.10">
    <property type="entry name" value="Butyryl-CoA Dehydrogenase, subunit A, domain 3"/>
    <property type="match status" value="2"/>
</dbReference>
<dbReference type="InterPro" id="IPR006089">
    <property type="entry name" value="Acyl-CoA_DH_CS"/>
</dbReference>
<evidence type="ECO:0000256" key="28">
    <source>
        <dbReference type="RuleBase" id="RU362125"/>
    </source>
</evidence>
<name>A0AAN9Z0B2_9ORTH</name>
<evidence type="ECO:0000256" key="16">
    <source>
        <dbReference type="ARBA" id="ARBA00023136"/>
    </source>
</evidence>
<dbReference type="InterPro" id="IPR046373">
    <property type="entry name" value="Acyl-CoA_Oxase/DH_mid-dom_sf"/>
</dbReference>
<keyword evidence="12" id="KW-0007">Acetylation</keyword>
<evidence type="ECO:0000256" key="15">
    <source>
        <dbReference type="ARBA" id="ARBA00023128"/>
    </source>
</evidence>
<comment type="catalytic activity">
    <reaction evidence="23">
        <text>tetracosanoyl-CoA + oxidized [electron-transfer flavoprotein] + H(+) = (2E)-tetracosenoyl-CoA + reduced [electron-transfer flavoprotein]</text>
        <dbReference type="Rhea" id="RHEA:47232"/>
        <dbReference type="Rhea" id="RHEA-COMP:10685"/>
        <dbReference type="Rhea" id="RHEA-COMP:10686"/>
        <dbReference type="ChEBI" id="CHEBI:15378"/>
        <dbReference type="ChEBI" id="CHEBI:57692"/>
        <dbReference type="ChEBI" id="CHEBI:58307"/>
        <dbReference type="ChEBI" id="CHEBI:65052"/>
        <dbReference type="ChEBI" id="CHEBI:74693"/>
    </reaction>
    <physiologicalReaction direction="left-to-right" evidence="23">
        <dbReference type="Rhea" id="RHEA:47233"/>
    </physiologicalReaction>
</comment>
<dbReference type="SUPFAM" id="SSF47203">
    <property type="entry name" value="Acyl-CoA dehydrogenase C-terminal domain-like"/>
    <property type="match status" value="1"/>
</dbReference>
<dbReference type="InterPro" id="IPR009075">
    <property type="entry name" value="AcylCo_DH/oxidase_C"/>
</dbReference>
<evidence type="ECO:0000313" key="34">
    <source>
        <dbReference type="Proteomes" id="UP001378592"/>
    </source>
</evidence>
<evidence type="ECO:0000259" key="31">
    <source>
        <dbReference type="Pfam" id="PF02771"/>
    </source>
</evidence>
<feature type="domain" description="Acyl-CoA oxidase/dehydrogenase middle" evidence="30">
    <location>
        <begin position="188"/>
        <end position="290"/>
    </location>
</feature>
<dbReference type="PROSITE" id="PS00073">
    <property type="entry name" value="ACYL_COA_DH_2"/>
    <property type="match status" value="1"/>
</dbReference>
<dbReference type="InterPro" id="IPR036250">
    <property type="entry name" value="AcylCo_DH-like_C"/>
</dbReference>
<keyword evidence="13 28" id="KW-0560">Oxidoreductase</keyword>
<keyword evidence="5" id="KW-0597">Phosphoprotein</keyword>
<evidence type="ECO:0000256" key="21">
    <source>
        <dbReference type="ARBA" id="ARBA00047893"/>
    </source>
</evidence>
<evidence type="ECO:0000259" key="30">
    <source>
        <dbReference type="Pfam" id="PF02770"/>
    </source>
</evidence>
<evidence type="ECO:0000256" key="24">
    <source>
        <dbReference type="ARBA" id="ARBA00049038"/>
    </source>
</evidence>
<comment type="pathway">
    <text evidence="3">Lipid metabolism; mitochondrial fatty acid beta-oxidation.</text>
</comment>
<keyword evidence="15" id="KW-0496">Mitochondrion</keyword>
<evidence type="ECO:0000256" key="19">
    <source>
        <dbReference type="ARBA" id="ARBA00045422"/>
    </source>
</evidence>
<feature type="domain" description="Acyl-CoA dehydrogenase/oxidase N-terminal" evidence="31">
    <location>
        <begin position="75"/>
        <end position="183"/>
    </location>
</feature>
<evidence type="ECO:0000256" key="14">
    <source>
        <dbReference type="ARBA" id="ARBA00023098"/>
    </source>
</evidence>
<keyword evidence="10" id="KW-0276">Fatty acid metabolism</keyword>
<dbReference type="Pfam" id="PF00441">
    <property type="entry name" value="Acyl-CoA_dh_1"/>
    <property type="match status" value="1"/>
</dbReference>
<dbReference type="Pfam" id="PF02771">
    <property type="entry name" value="Acyl-CoA_dh_N"/>
    <property type="match status" value="1"/>
</dbReference>
<comment type="catalytic activity">
    <reaction evidence="27">
        <text>octadecanoyl-CoA + oxidized [electron-transfer flavoprotein] + H(+) = (2E)-octadecenoyl-CoA + reduced [electron-transfer flavoprotein]</text>
        <dbReference type="Rhea" id="RHEA:47240"/>
        <dbReference type="Rhea" id="RHEA-COMP:10685"/>
        <dbReference type="Rhea" id="RHEA-COMP:10686"/>
        <dbReference type="ChEBI" id="CHEBI:15378"/>
        <dbReference type="ChEBI" id="CHEBI:57394"/>
        <dbReference type="ChEBI" id="CHEBI:57692"/>
        <dbReference type="ChEBI" id="CHEBI:58307"/>
        <dbReference type="ChEBI" id="CHEBI:71412"/>
    </reaction>
    <physiologicalReaction direction="left-to-right" evidence="27">
        <dbReference type="Rhea" id="RHEA:47241"/>
    </physiologicalReaction>
</comment>
<evidence type="ECO:0000259" key="32">
    <source>
        <dbReference type="Pfam" id="PF21343"/>
    </source>
</evidence>
<comment type="catalytic activity">
    <reaction evidence="26">
        <text>eicosanoyl-CoA + oxidized [electron-transfer flavoprotein] + H(+) = (2E)-eicosenoyl-CoA + reduced [electron-transfer flavoprotein]</text>
        <dbReference type="Rhea" id="RHEA:47236"/>
        <dbReference type="Rhea" id="RHEA-COMP:10685"/>
        <dbReference type="Rhea" id="RHEA-COMP:10686"/>
        <dbReference type="ChEBI" id="CHEBI:15378"/>
        <dbReference type="ChEBI" id="CHEBI:57380"/>
        <dbReference type="ChEBI" id="CHEBI:57692"/>
        <dbReference type="ChEBI" id="CHEBI:58307"/>
        <dbReference type="ChEBI" id="CHEBI:74691"/>
    </reaction>
    <physiologicalReaction direction="left-to-right" evidence="26">
        <dbReference type="Rhea" id="RHEA:47237"/>
    </physiologicalReaction>
</comment>
<evidence type="ECO:0000256" key="1">
    <source>
        <dbReference type="ARBA" id="ARBA00001974"/>
    </source>
</evidence>
<proteinExistence type="inferred from homology"/>
<dbReference type="PROSITE" id="PS00072">
    <property type="entry name" value="ACYL_COA_DH_1"/>
    <property type="match status" value="1"/>
</dbReference>
<feature type="domain" description="ACAD9/ACADV-like C-terminal" evidence="32">
    <location>
        <begin position="502"/>
        <end position="619"/>
    </location>
</feature>
<dbReference type="GO" id="GO:0000062">
    <property type="term" value="F:fatty-acyl-CoA binding"/>
    <property type="evidence" value="ECO:0007669"/>
    <property type="project" value="TreeGrafter"/>
</dbReference>
<gene>
    <name evidence="33" type="ORF">R5R35_012772</name>
</gene>
<dbReference type="GO" id="GO:0006631">
    <property type="term" value="P:fatty acid metabolic process"/>
    <property type="evidence" value="ECO:0007669"/>
    <property type="project" value="UniProtKB-KW"/>
</dbReference>
<evidence type="ECO:0000259" key="29">
    <source>
        <dbReference type="Pfam" id="PF00441"/>
    </source>
</evidence>
<dbReference type="EMBL" id="JAZDUA010000238">
    <property type="protein sequence ID" value="KAK7863158.1"/>
    <property type="molecule type" value="Genomic_DNA"/>
</dbReference>
<dbReference type="Pfam" id="PF21343">
    <property type="entry name" value="ACAD9-ACADV_C"/>
    <property type="match status" value="1"/>
</dbReference>
<dbReference type="GO" id="GO:0017099">
    <property type="term" value="F:very-long-chain fatty acyl-CoA dehydrogenase activity"/>
    <property type="evidence" value="ECO:0007669"/>
    <property type="project" value="UniProtKB-EC"/>
</dbReference>
<dbReference type="PANTHER" id="PTHR43884:SF11">
    <property type="entry name" value="VERY LONG-CHAIN SPECIFIC ACYL-COA DEHYDROGENASE, MITOCHONDRIAL"/>
    <property type="match status" value="1"/>
</dbReference>
<evidence type="ECO:0000256" key="8">
    <source>
        <dbReference type="ARBA" id="ARBA00022799"/>
    </source>
</evidence>
<dbReference type="FunFam" id="2.40.110.10:FF:000006">
    <property type="entry name" value="very long-chain specific acyl-CoA dehydrogenase, mitochondrial"/>
    <property type="match status" value="1"/>
</dbReference>
<dbReference type="SUPFAM" id="SSF56645">
    <property type="entry name" value="Acyl-CoA dehydrogenase NM domain-like"/>
    <property type="match status" value="1"/>
</dbReference>
<evidence type="ECO:0000256" key="7">
    <source>
        <dbReference type="ARBA" id="ARBA00022792"/>
    </source>
</evidence>
<protein>
    <recommendedName>
        <fullName evidence="18">Very long-chain specific acyl-CoA dehydrogenase, mitochondrial</fullName>
        <ecNumber evidence="17">1.3.8.9</ecNumber>
    </recommendedName>
</protein>
<evidence type="ECO:0000256" key="2">
    <source>
        <dbReference type="ARBA" id="ARBA00004637"/>
    </source>
</evidence>
<evidence type="ECO:0000256" key="23">
    <source>
        <dbReference type="ARBA" id="ARBA00048086"/>
    </source>
</evidence>
<evidence type="ECO:0000256" key="5">
    <source>
        <dbReference type="ARBA" id="ARBA00022553"/>
    </source>
</evidence>
<evidence type="ECO:0000256" key="20">
    <source>
        <dbReference type="ARBA" id="ARBA00046812"/>
    </source>
</evidence>
<dbReference type="InterPro" id="IPR013786">
    <property type="entry name" value="AcylCoA_DH/ox_N"/>
</dbReference>
<dbReference type="FunFam" id="1.20.140.10:FF:000008">
    <property type="entry name" value="acyl-CoA dehydrogenase family member 9, mitochondrial"/>
    <property type="match status" value="1"/>
</dbReference>
<evidence type="ECO:0000256" key="10">
    <source>
        <dbReference type="ARBA" id="ARBA00022832"/>
    </source>
</evidence>
<dbReference type="Proteomes" id="UP001378592">
    <property type="component" value="Unassembled WGS sequence"/>
</dbReference>
<keyword evidence="6 28" id="KW-0285">Flavoprotein</keyword>
<dbReference type="FunFam" id="1.10.540.10:FF:000001">
    <property type="entry name" value="Very long-chain-specific acyl-CoA dehydrogenase, mitochondrial"/>
    <property type="match status" value="1"/>
</dbReference>
<evidence type="ECO:0000256" key="6">
    <source>
        <dbReference type="ARBA" id="ARBA00022630"/>
    </source>
</evidence>
<comment type="function">
    <text evidence="19">Very long-chain specific acyl-CoA dehydrogenase is one of the acyl-CoA dehydrogenases that catalyze the first step of mitochondrial fatty acid beta-oxidation, an aerobic process breaking down fatty acids into acetyl-CoA and allowing the production of energy from fats. The first step of fatty acid beta-oxidation consists in the removal of one hydrogen from C-2 and C-3 of the straight-chain fatty acyl-CoA thioester, resulting in the formation of trans-2-enoyl-CoA. Among the different mitochondrial acyl-CoA dehydrogenases, very long-chain specific acyl-CoA dehydrogenase acts specifically on acyl-CoAs with saturated 12 to 24 carbons long primary chains.</text>
</comment>
<comment type="caution">
    <text evidence="33">The sequence shown here is derived from an EMBL/GenBank/DDBJ whole genome shotgun (WGS) entry which is preliminary data.</text>
</comment>
<evidence type="ECO:0000256" key="3">
    <source>
        <dbReference type="ARBA" id="ARBA00005198"/>
    </source>
</evidence>
<dbReference type="Pfam" id="PF02770">
    <property type="entry name" value="Acyl-CoA_dh_M"/>
    <property type="match status" value="1"/>
</dbReference>
<organism evidence="33 34">
    <name type="scientific">Gryllus longicercus</name>
    <dbReference type="NCBI Taxonomy" id="2509291"/>
    <lineage>
        <taxon>Eukaryota</taxon>
        <taxon>Metazoa</taxon>
        <taxon>Ecdysozoa</taxon>
        <taxon>Arthropoda</taxon>
        <taxon>Hexapoda</taxon>
        <taxon>Insecta</taxon>
        <taxon>Pterygota</taxon>
        <taxon>Neoptera</taxon>
        <taxon>Polyneoptera</taxon>
        <taxon>Orthoptera</taxon>
        <taxon>Ensifera</taxon>
        <taxon>Gryllidea</taxon>
        <taxon>Grylloidea</taxon>
        <taxon>Gryllidae</taxon>
        <taxon>Gryllinae</taxon>
        <taxon>Gryllus</taxon>
    </lineage>
</organism>
<feature type="domain" description="Acyl-CoA dehydrogenase/oxidase C-terminal" evidence="29">
    <location>
        <begin position="302"/>
        <end position="448"/>
    </location>
</feature>
<comment type="similarity">
    <text evidence="4 28">Belongs to the acyl-CoA dehydrogenase family.</text>
</comment>